<proteinExistence type="predicted"/>
<evidence type="ECO:0000313" key="1">
    <source>
        <dbReference type="EMBL" id="EGY77988.1"/>
    </source>
</evidence>
<comment type="caution">
    <text evidence="1">The sequence shown here is derived from an EMBL/GenBank/DDBJ whole genome shotgun (WGS) entry which is preliminary data.</text>
</comment>
<keyword evidence="2" id="KW-1185">Reference proteome</keyword>
<dbReference type="EMBL" id="AGBA01000013">
    <property type="protein sequence ID" value="EGY77988.1"/>
    <property type="molecule type" value="Genomic_DNA"/>
</dbReference>
<reference evidence="1 2" key="1">
    <citation type="submission" date="2011-06" db="EMBL/GenBank/DDBJ databases">
        <authorList>
            <person name="Muzny D."/>
            <person name="Qin X."/>
            <person name="Deng J."/>
            <person name="Jiang H."/>
            <person name="Liu Y."/>
            <person name="Qu J."/>
            <person name="Song X.-Z."/>
            <person name="Zhang L."/>
            <person name="Thornton R."/>
            <person name="Coyle M."/>
            <person name="Francisco L."/>
            <person name="Jackson L."/>
            <person name="Javaid M."/>
            <person name="Korchina V."/>
            <person name="Kovar C."/>
            <person name="Mata R."/>
            <person name="Mathew T."/>
            <person name="Ngo R."/>
            <person name="Nguyen L."/>
            <person name="Nguyen N."/>
            <person name="Okwuonu G."/>
            <person name="Ongeri F."/>
            <person name="Pham C."/>
            <person name="Simmons D."/>
            <person name="Wilczek-Boney K."/>
            <person name="Hale W."/>
            <person name="Jakkamsetti A."/>
            <person name="Pham P."/>
            <person name="Ruth R."/>
            <person name="San Lucas F."/>
            <person name="Warren J."/>
            <person name="Zhang J."/>
            <person name="Zhao Z."/>
            <person name="Zhou C."/>
            <person name="Zhu D."/>
            <person name="Lee S."/>
            <person name="Bess C."/>
            <person name="Blankenburg K."/>
            <person name="Forbes L."/>
            <person name="Fu Q."/>
            <person name="Gubbala S."/>
            <person name="Hirani K."/>
            <person name="Jayaseelan J.C."/>
            <person name="Lara F."/>
            <person name="Munidasa M."/>
            <person name="Palculict T."/>
            <person name="Patil S."/>
            <person name="Pu L.-L."/>
            <person name="Saada N."/>
            <person name="Tang L."/>
            <person name="Weissenberger G."/>
            <person name="Zhu Y."/>
            <person name="Hemphill L."/>
            <person name="Shang Y."/>
            <person name="Youmans B."/>
            <person name="Ayvaz T."/>
            <person name="Ross M."/>
            <person name="Santibanez J."/>
            <person name="Aqrawi P."/>
            <person name="Gross S."/>
            <person name="Joshi V."/>
            <person name="Fowler G."/>
            <person name="Nazareth L."/>
            <person name="Reid J."/>
            <person name="Worley K."/>
            <person name="Petrosino J."/>
            <person name="Highlander S."/>
            <person name="Gibbs R."/>
        </authorList>
    </citation>
    <scope>NUCLEOTIDE SEQUENCE [LARGE SCALE GENOMIC DNA]</scope>
    <source>
        <strain evidence="1 2">ATCC 25577</strain>
    </source>
</reference>
<dbReference type="Proteomes" id="UP000005332">
    <property type="component" value="Unassembled WGS sequence"/>
</dbReference>
<dbReference type="AlphaFoldDB" id="G4CYC4"/>
<dbReference type="HOGENOM" id="CLU_2975655_0_0_11"/>
<gene>
    <name evidence="1" type="ORF">HMPREF9153_1531</name>
</gene>
<name>G4CYC4_9ACTN</name>
<protein>
    <submittedName>
        <fullName evidence="1">Uncharacterized protein</fullName>
    </submittedName>
</protein>
<accession>G4CYC4</accession>
<evidence type="ECO:0000313" key="2">
    <source>
        <dbReference type="Proteomes" id="UP000005332"/>
    </source>
</evidence>
<organism evidence="1 2">
    <name type="scientific">Cutibacterium avidum ATCC 25577</name>
    <dbReference type="NCBI Taxonomy" id="997355"/>
    <lineage>
        <taxon>Bacteria</taxon>
        <taxon>Bacillati</taxon>
        <taxon>Actinomycetota</taxon>
        <taxon>Actinomycetes</taxon>
        <taxon>Propionibacteriales</taxon>
        <taxon>Propionibacteriaceae</taxon>
        <taxon>Cutibacterium</taxon>
    </lineage>
</organism>
<sequence>MVHYFKSDKFLSRVNQVEEIVNEHNDIVQYVAELNGDGSLEVGMQKLAGMPILPQPRT</sequence>